<evidence type="ECO:0000313" key="3">
    <source>
        <dbReference type="Proteomes" id="UP000245911"/>
    </source>
</evidence>
<feature type="chain" id="PRO_5015781850" description="Peptidase S1" evidence="1">
    <location>
        <begin position="23"/>
        <end position="163"/>
    </location>
</feature>
<evidence type="ECO:0000256" key="1">
    <source>
        <dbReference type="SAM" id="SignalP"/>
    </source>
</evidence>
<keyword evidence="1" id="KW-0732">Signal</keyword>
<protein>
    <recommendedName>
        <fullName evidence="4">Peptidase S1</fullName>
    </recommendedName>
</protein>
<dbReference type="OrthoDB" id="5973611at2"/>
<keyword evidence="3" id="KW-1185">Reference proteome</keyword>
<proteinExistence type="predicted"/>
<dbReference type="PROSITE" id="PS51257">
    <property type="entry name" value="PROKAR_LIPOPROTEIN"/>
    <property type="match status" value="1"/>
</dbReference>
<sequence length="163" mass="17538">MRLISNAFFAAALIGAPFLASAASAQSCPSYGSSGSALSYDSDTVYSAQSHDLYAGGDIQLGNCDDIPGYGYIVESPDFTLQYDAQDRGRALEFRVEAECDAILLVNDSRGGWHFNDDDQVEGGGMILDPRLRLANAPSGQYDIWVGTLGEDICDATLYIESW</sequence>
<dbReference type="EMBL" id="QDKM01000001">
    <property type="protein sequence ID" value="PVH30053.1"/>
    <property type="molecule type" value="Genomic_DNA"/>
</dbReference>
<dbReference type="Proteomes" id="UP000245911">
    <property type="component" value="Unassembled WGS sequence"/>
</dbReference>
<organism evidence="2 3">
    <name type="scientific">Pararhodobacter oceanensis</name>
    <dbReference type="NCBI Taxonomy" id="2172121"/>
    <lineage>
        <taxon>Bacteria</taxon>
        <taxon>Pseudomonadati</taxon>
        <taxon>Pseudomonadota</taxon>
        <taxon>Alphaproteobacteria</taxon>
        <taxon>Rhodobacterales</taxon>
        <taxon>Paracoccaceae</taxon>
        <taxon>Pararhodobacter</taxon>
    </lineage>
</organism>
<feature type="signal peptide" evidence="1">
    <location>
        <begin position="1"/>
        <end position="22"/>
    </location>
</feature>
<evidence type="ECO:0008006" key="4">
    <source>
        <dbReference type="Google" id="ProtNLM"/>
    </source>
</evidence>
<dbReference type="AlphaFoldDB" id="A0A2T8HXA8"/>
<dbReference type="RefSeq" id="WP_116556456.1">
    <property type="nucleotide sequence ID" value="NZ_QDKM01000001.1"/>
</dbReference>
<accession>A0A2T8HXA8</accession>
<name>A0A2T8HXA8_9RHOB</name>
<evidence type="ECO:0000313" key="2">
    <source>
        <dbReference type="EMBL" id="PVH30053.1"/>
    </source>
</evidence>
<comment type="caution">
    <text evidence="2">The sequence shown here is derived from an EMBL/GenBank/DDBJ whole genome shotgun (WGS) entry which is preliminary data.</text>
</comment>
<reference evidence="2 3" key="1">
    <citation type="submission" date="2018-04" db="EMBL/GenBank/DDBJ databases">
        <title>Pararhodobacter oceanense sp. nov., isolated from marine intertidal sediment.</title>
        <authorList>
            <person name="Wang X.-L."/>
            <person name="Du Z.-J."/>
        </authorList>
    </citation>
    <scope>NUCLEOTIDE SEQUENCE [LARGE SCALE GENOMIC DNA]</scope>
    <source>
        <strain evidence="2 3">AM505</strain>
    </source>
</reference>
<gene>
    <name evidence="2" type="ORF">DDE20_00280</name>
</gene>